<feature type="chain" id="PRO_5045234336" description="Peptidase M36" evidence="12">
    <location>
        <begin position="22"/>
        <end position="1168"/>
    </location>
</feature>
<dbReference type="PANTHER" id="PTHR33478">
    <property type="entry name" value="EXTRACELLULAR METALLOPROTEINASE MEP"/>
    <property type="match status" value="1"/>
</dbReference>
<organism evidence="13 14">
    <name type="scientific">Nocardioides lentus</name>
    <dbReference type="NCBI Taxonomy" id="338077"/>
    <lineage>
        <taxon>Bacteria</taxon>
        <taxon>Bacillati</taxon>
        <taxon>Actinomycetota</taxon>
        <taxon>Actinomycetes</taxon>
        <taxon>Propionibacteriales</taxon>
        <taxon>Nocardioidaceae</taxon>
        <taxon>Nocardioides</taxon>
    </lineage>
</organism>
<name>A0ABP5B5T5_9ACTN</name>
<evidence type="ECO:0000256" key="9">
    <source>
        <dbReference type="ARBA" id="ARBA00023049"/>
    </source>
</evidence>
<protein>
    <recommendedName>
        <fullName evidence="15">Peptidase M36</fullName>
    </recommendedName>
</protein>
<evidence type="ECO:0000256" key="5">
    <source>
        <dbReference type="ARBA" id="ARBA00022670"/>
    </source>
</evidence>
<gene>
    <name evidence="13" type="ORF">GCM10009737_35400</name>
</gene>
<evidence type="ECO:0000256" key="12">
    <source>
        <dbReference type="SAM" id="SignalP"/>
    </source>
</evidence>
<evidence type="ECO:0000256" key="7">
    <source>
        <dbReference type="ARBA" id="ARBA00022801"/>
    </source>
</evidence>
<comment type="caution">
    <text evidence="13">The sequence shown here is derived from an EMBL/GenBank/DDBJ whole genome shotgun (WGS) entry which is preliminary data.</text>
</comment>
<evidence type="ECO:0000313" key="14">
    <source>
        <dbReference type="Proteomes" id="UP001501612"/>
    </source>
</evidence>
<evidence type="ECO:0000256" key="1">
    <source>
        <dbReference type="ARBA" id="ARBA00001947"/>
    </source>
</evidence>
<feature type="signal peptide" evidence="12">
    <location>
        <begin position="1"/>
        <end position="21"/>
    </location>
</feature>
<feature type="region of interest" description="Disordered" evidence="11">
    <location>
        <begin position="875"/>
        <end position="898"/>
    </location>
</feature>
<evidence type="ECO:0000256" key="6">
    <source>
        <dbReference type="ARBA" id="ARBA00022723"/>
    </source>
</evidence>
<dbReference type="Proteomes" id="UP001501612">
    <property type="component" value="Unassembled WGS sequence"/>
</dbReference>
<evidence type="ECO:0000313" key="13">
    <source>
        <dbReference type="EMBL" id="GAA1930364.1"/>
    </source>
</evidence>
<evidence type="ECO:0000256" key="3">
    <source>
        <dbReference type="ARBA" id="ARBA00006006"/>
    </source>
</evidence>
<comment type="cofactor">
    <cofactor evidence="1">
        <name>Zn(2+)</name>
        <dbReference type="ChEBI" id="CHEBI:29105"/>
    </cofactor>
</comment>
<evidence type="ECO:0000256" key="11">
    <source>
        <dbReference type="SAM" id="MobiDB-lite"/>
    </source>
</evidence>
<evidence type="ECO:0000256" key="2">
    <source>
        <dbReference type="ARBA" id="ARBA00004613"/>
    </source>
</evidence>
<dbReference type="Gene3D" id="1.10.390.10">
    <property type="entry name" value="Neutral Protease Domain 2"/>
    <property type="match status" value="1"/>
</dbReference>
<evidence type="ECO:0000256" key="10">
    <source>
        <dbReference type="ARBA" id="ARBA00023145"/>
    </source>
</evidence>
<keyword evidence="12" id="KW-0732">Signal</keyword>
<dbReference type="SUPFAM" id="SSF55486">
    <property type="entry name" value="Metalloproteases ('zincins'), catalytic domain"/>
    <property type="match status" value="1"/>
</dbReference>
<accession>A0ABP5B5T5</accession>
<dbReference type="EMBL" id="BAAAMY010000014">
    <property type="protein sequence ID" value="GAA1930364.1"/>
    <property type="molecule type" value="Genomic_DNA"/>
</dbReference>
<reference evidence="14" key="1">
    <citation type="journal article" date="2019" name="Int. J. Syst. Evol. Microbiol.">
        <title>The Global Catalogue of Microorganisms (GCM) 10K type strain sequencing project: providing services to taxonomists for standard genome sequencing and annotation.</title>
        <authorList>
            <consortium name="The Broad Institute Genomics Platform"/>
            <consortium name="The Broad Institute Genome Sequencing Center for Infectious Disease"/>
            <person name="Wu L."/>
            <person name="Ma J."/>
        </authorList>
    </citation>
    <scope>NUCLEOTIDE SEQUENCE [LARGE SCALE GENOMIC DNA]</scope>
    <source>
        <strain evidence="14">JCM 14046</strain>
    </source>
</reference>
<keyword evidence="10" id="KW-0865">Zymogen</keyword>
<proteinExistence type="inferred from homology"/>
<comment type="similarity">
    <text evidence="3">Belongs to the peptidase M36 family.</text>
</comment>
<keyword evidence="14" id="KW-1185">Reference proteome</keyword>
<keyword evidence="9" id="KW-0482">Metalloprotease</keyword>
<keyword evidence="6" id="KW-0479">Metal-binding</keyword>
<keyword evidence="7" id="KW-0378">Hydrolase</keyword>
<dbReference type="Gene3D" id="3.10.170.10">
    <property type="match status" value="1"/>
</dbReference>
<dbReference type="PANTHER" id="PTHR33478:SF1">
    <property type="entry name" value="EXTRACELLULAR METALLOPROTEINASE MEP"/>
    <property type="match status" value="1"/>
</dbReference>
<dbReference type="InterPro" id="IPR050371">
    <property type="entry name" value="Fungal_virulence_M36"/>
</dbReference>
<keyword evidence="8" id="KW-0862">Zinc</keyword>
<evidence type="ECO:0008006" key="15">
    <source>
        <dbReference type="Google" id="ProtNLM"/>
    </source>
</evidence>
<dbReference type="InterPro" id="IPR027268">
    <property type="entry name" value="Peptidase_M4/M1_CTD_sf"/>
</dbReference>
<feature type="region of interest" description="Disordered" evidence="11">
    <location>
        <begin position="1136"/>
        <end position="1155"/>
    </location>
</feature>
<evidence type="ECO:0000256" key="8">
    <source>
        <dbReference type="ARBA" id="ARBA00022833"/>
    </source>
</evidence>
<keyword evidence="4" id="KW-0964">Secreted</keyword>
<evidence type="ECO:0000256" key="4">
    <source>
        <dbReference type="ARBA" id="ARBA00022525"/>
    </source>
</evidence>
<dbReference type="InterPro" id="IPR001842">
    <property type="entry name" value="Peptidase_M36"/>
</dbReference>
<keyword evidence="5" id="KW-0645">Protease</keyword>
<dbReference type="Pfam" id="PF02128">
    <property type="entry name" value="Peptidase_M36"/>
    <property type="match status" value="1"/>
</dbReference>
<sequence>MAVSLLVAAAIPGLTPLPALSQSATTASAAALPTDDTVTLADAPRGLEDLDVRGLASPSPAQRAAAERLGLRVTWNRFGTAASVSPAGGSDLGAATGGPVDAARAWLGANRSLLGVSAEVVQGLELVNDAPLQGSSGRAVLLRQTFGGGEDRLASARGGLVSVGIARGRVEYVSSSLVKAAPGALADAPTLDPGEGWRLAAEYVGLDLAGDALDGISESVDDAAGVVGSLRPWTRLDVPGLLQEQQARVSALAGADGTVRPVIEANVVDVVGGEASAYTVVLDAVSGRVLLRENQVEHAGAPGAAAPASATTAASPVATQVRTVPFQGSVTATSCGPEHPFTLTDGATRTVTVAATTVVPVDDITVTLLDEDGTTLASQDLLTSPEVLTYSPGTAIPAGDYAVRICPFDADSVPGPGAYTGVVQTSDTAAPGGGTALPLPRYRFFPANPDLDWSPDTVAGGDFLGCWTGNRSQPGGNGRCDLPSGPLEQPFSAPWDVVRGVDVPSFTTLGNNASTAEAWASPLTPGGLMQRPFSAFREYDTEFTDAWNNARCNPDQLVPGGNDIEFAVTNLNVGHNRMHDYSYGLGFTERNYNMQVSNLGRNTDPTRAQDPEVGNVQAGAITGSPATTGLGRTNANQITLQDGIPGITNQYLFQPLAGAFYAPCADGALDFGIAGHEYTHAITNRMVAGPDEGLTSEHGGAMGESWSDLVAAEYVFSHGYDAGTRPWVLGAYATGNRVKGIRDYAIDRNPLNFSNYGFDTTGDEVHADGEIWNGTMWEVRQALVDRYQSRFPYGDRNLQLRCAQGSGSQSPSRPIDCPGNRRWVQLMFDSFLLQANGAVSMLDMRDAFLAADRIRFDGANAKPIWDAFARRGMGEGASVPGPDSGDTRPSFASPRSENARVTFRTPAPGRIYVGDYEARSTPYADTLGGTPLAATKSFAPGRYELVYVSPGRGATRFSLTVAAGQRRTVTVAAPANLAAASRGASVLAASEGSLTPEALIDGTEGTNWAGISSTDVDTGQSPFVTVDLAGGTQTVRRVQVSALLRPAAAEGETDPESGSRFTALRRFALEACTSRCDSPGATFRRFYTSPADAFPALRPRPVAPDLTLRSFPVTPTRAAAIRMVALENQCTGFSGYAGEQDDDPTNATDCKTASDRGRSVRAAELQVY</sequence>
<comment type="subcellular location">
    <subcellularLocation>
        <location evidence="2">Secreted</location>
    </subcellularLocation>
</comment>